<feature type="domain" description="Acyl-CoA dehydrogenase/oxidase C-terminal" evidence="6">
    <location>
        <begin position="239"/>
        <end position="384"/>
    </location>
</feature>
<dbReference type="GO" id="GO:0006635">
    <property type="term" value="P:fatty acid beta-oxidation"/>
    <property type="evidence" value="ECO:0007669"/>
    <property type="project" value="InterPro"/>
</dbReference>
<feature type="domain" description="Acyl-CoA oxidase/dehydrogenase middle" evidence="7">
    <location>
        <begin position="132"/>
        <end position="225"/>
    </location>
</feature>
<proteinExistence type="inferred from homology"/>
<evidence type="ECO:0000313" key="10">
    <source>
        <dbReference type="Proteomes" id="UP000560081"/>
    </source>
</evidence>
<keyword evidence="5 9" id="KW-0560">Oxidoreductase</keyword>
<dbReference type="Pfam" id="PF02770">
    <property type="entry name" value="Acyl-CoA_dh_M"/>
    <property type="match status" value="1"/>
</dbReference>
<evidence type="ECO:0000256" key="5">
    <source>
        <dbReference type="RuleBase" id="RU362125"/>
    </source>
</evidence>
<evidence type="ECO:0000259" key="8">
    <source>
        <dbReference type="Pfam" id="PF02771"/>
    </source>
</evidence>
<dbReference type="InterPro" id="IPR009100">
    <property type="entry name" value="AcylCoA_DH/oxidase_NM_dom_sf"/>
</dbReference>
<dbReference type="RefSeq" id="WP_135030700.1">
    <property type="nucleotide sequence ID" value="NZ_BMLA01000011.1"/>
</dbReference>
<dbReference type="InterPro" id="IPR006091">
    <property type="entry name" value="Acyl-CoA_Oxase/DH_mid-dom"/>
</dbReference>
<dbReference type="InterPro" id="IPR036250">
    <property type="entry name" value="AcylCo_DH-like_C"/>
</dbReference>
<sequence length="391" mass="41858">MTPSPETSLPDVDLFDLRSLLSPEEQERLAGIEAHLEGHVRPHLAEPWNTETLPMELLPGLADQGLGELDFLGASRLFQNLVHVAIARVDLSLSALVGIHNELNVGSIERFGTQEQKDRWVPALRRFEALGAFCLTEPDHGSDIAGGVETTATPDGDGWVLRGAKRWIGAGTVAAVALVWAKDTSDGEVKCFLVPTDAPGFSATKITGKLGLRIMQNADMVFDDVRLGPDGLLPGAGSFDATREMLRDSRAWVGWQGVGAQQGILRVLRDYSLSRTQFGKPLAKFQLVQAAIAQVAGNLAASTGLMMQIQRLQEDGTLDMVHAAAAKATSTRLARESAAVARDAMGGNGIVASYEMARFMGDVEAIYTYEGTHSINALIVGRALTGISAFV</sequence>
<dbReference type="AlphaFoldDB" id="A0A4Y8WWN3"/>
<gene>
    <name evidence="9" type="ORF">BJ976_001870</name>
</gene>
<dbReference type="InterPro" id="IPR009075">
    <property type="entry name" value="AcylCo_DH/oxidase_C"/>
</dbReference>
<reference evidence="9 10" key="1">
    <citation type="submission" date="2020-08" db="EMBL/GenBank/DDBJ databases">
        <title>Sequencing the genomes of 1000 actinobacteria strains.</title>
        <authorList>
            <person name="Klenk H.-P."/>
        </authorList>
    </citation>
    <scope>NUCLEOTIDE SEQUENCE [LARGE SCALE GENOMIC DNA]</scope>
    <source>
        <strain evidence="9 10">DSM 19079</strain>
    </source>
</reference>
<dbReference type="PANTHER" id="PTHR43188:SF1">
    <property type="entry name" value="ACYL-COA DEHYDROGENASE"/>
    <property type="match status" value="1"/>
</dbReference>
<evidence type="ECO:0000259" key="7">
    <source>
        <dbReference type="Pfam" id="PF02770"/>
    </source>
</evidence>
<dbReference type="GO" id="GO:0050660">
    <property type="term" value="F:flavin adenine dinucleotide binding"/>
    <property type="evidence" value="ECO:0007669"/>
    <property type="project" value="InterPro"/>
</dbReference>
<dbReference type="SUPFAM" id="SSF47203">
    <property type="entry name" value="Acyl-CoA dehydrogenase C-terminal domain-like"/>
    <property type="match status" value="1"/>
</dbReference>
<dbReference type="Gene3D" id="2.40.110.10">
    <property type="entry name" value="Butyryl-CoA Dehydrogenase, subunit A, domain 2"/>
    <property type="match status" value="1"/>
</dbReference>
<evidence type="ECO:0000256" key="4">
    <source>
        <dbReference type="ARBA" id="ARBA00022827"/>
    </source>
</evidence>
<dbReference type="InterPro" id="IPR045008">
    <property type="entry name" value="ACX4-like"/>
</dbReference>
<dbReference type="PANTHER" id="PTHR43188">
    <property type="entry name" value="ACYL-COENZYME A OXIDASE"/>
    <property type="match status" value="1"/>
</dbReference>
<feature type="domain" description="Acyl-CoA dehydrogenase/oxidase N-terminal" evidence="8">
    <location>
        <begin position="23"/>
        <end position="126"/>
    </location>
</feature>
<evidence type="ECO:0000256" key="2">
    <source>
        <dbReference type="ARBA" id="ARBA00009347"/>
    </source>
</evidence>
<dbReference type="EMBL" id="JACHMC010000001">
    <property type="protein sequence ID" value="MBB4883519.1"/>
    <property type="molecule type" value="Genomic_DNA"/>
</dbReference>
<evidence type="ECO:0000259" key="6">
    <source>
        <dbReference type="Pfam" id="PF00441"/>
    </source>
</evidence>
<accession>A0A4Y8WWN3</accession>
<keyword evidence="3 5" id="KW-0285">Flavoprotein</keyword>
<keyword evidence="10" id="KW-1185">Reference proteome</keyword>
<dbReference type="Gene3D" id="1.10.540.10">
    <property type="entry name" value="Acyl-CoA dehydrogenase/oxidase, N-terminal domain"/>
    <property type="match status" value="1"/>
</dbReference>
<comment type="cofactor">
    <cofactor evidence="1 5">
        <name>FAD</name>
        <dbReference type="ChEBI" id="CHEBI:57692"/>
    </cofactor>
</comment>
<evidence type="ECO:0000256" key="1">
    <source>
        <dbReference type="ARBA" id="ARBA00001974"/>
    </source>
</evidence>
<protein>
    <submittedName>
        <fullName evidence="9">Glutaryl-CoA dehydrogenase</fullName>
        <ecNumber evidence="9">1.3.8.6</ecNumber>
    </submittedName>
</protein>
<dbReference type="InterPro" id="IPR037069">
    <property type="entry name" value="AcylCoA_DH/ox_N_sf"/>
</dbReference>
<organism evidence="9 10">
    <name type="scientific">Micrococcus flavus</name>
    <dbReference type="NCBI Taxonomy" id="384602"/>
    <lineage>
        <taxon>Bacteria</taxon>
        <taxon>Bacillati</taxon>
        <taxon>Actinomycetota</taxon>
        <taxon>Actinomycetes</taxon>
        <taxon>Micrococcales</taxon>
        <taxon>Micrococcaceae</taxon>
        <taxon>Micrococcus</taxon>
    </lineage>
</organism>
<dbReference type="EC" id="1.3.8.6" evidence="9"/>
<comment type="similarity">
    <text evidence="2 5">Belongs to the acyl-CoA dehydrogenase family.</text>
</comment>
<dbReference type="Gene3D" id="1.20.140.10">
    <property type="entry name" value="Butyryl-CoA Dehydrogenase, subunit A, domain 3"/>
    <property type="match status" value="1"/>
</dbReference>
<evidence type="ECO:0000313" key="9">
    <source>
        <dbReference type="EMBL" id="MBB4883519.1"/>
    </source>
</evidence>
<keyword evidence="4 5" id="KW-0274">FAD</keyword>
<dbReference type="GO" id="GO:0004361">
    <property type="term" value="F:glutaryl-CoA dehydrogenase activity"/>
    <property type="evidence" value="ECO:0007669"/>
    <property type="project" value="UniProtKB-EC"/>
</dbReference>
<dbReference type="Pfam" id="PF00441">
    <property type="entry name" value="Acyl-CoA_dh_1"/>
    <property type="match status" value="1"/>
</dbReference>
<dbReference type="SUPFAM" id="SSF56645">
    <property type="entry name" value="Acyl-CoA dehydrogenase NM domain-like"/>
    <property type="match status" value="1"/>
</dbReference>
<dbReference type="InterPro" id="IPR013786">
    <property type="entry name" value="AcylCoA_DH/ox_N"/>
</dbReference>
<dbReference type="InterPro" id="IPR046373">
    <property type="entry name" value="Acyl-CoA_Oxase/DH_mid-dom_sf"/>
</dbReference>
<dbReference type="OrthoDB" id="9770681at2"/>
<name>A0A4Y8WWN3_9MICC</name>
<evidence type="ECO:0000256" key="3">
    <source>
        <dbReference type="ARBA" id="ARBA00022630"/>
    </source>
</evidence>
<dbReference type="Pfam" id="PF02771">
    <property type="entry name" value="Acyl-CoA_dh_N"/>
    <property type="match status" value="1"/>
</dbReference>
<comment type="caution">
    <text evidence="9">The sequence shown here is derived from an EMBL/GenBank/DDBJ whole genome shotgun (WGS) entry which is preliminary data.</text>
</comment>
<dbReference type="Proteomes" id="UP000560081">
    <property type="component" value="Unassembled WGS sequence"/>
</dbReference>